<name>A0ABD3BI80_9LAMI</name>
<evidence type="ECO:0000259" key="2">
    <source>
        <dbReference type="Pfam" id="PF04043"/>
    </source>
</evidence>
<dbReference type="Proteomes" id="UP001632038">
    <property type="component" value="Unassembled WGS sequence"/>
</dbReference>
<accession>A0ABD3BI80</accession>
<feature type="signal peptide" evidence="1">
    <location>
        <begin position="1"/>
        <end position="26"/>
    </location>
</feature>
<gene>
    <name evidence="3" type="ORF">CASFOL_039145</name>
</gene>
<dbReference type="AlphaFoldDB" id="A0ABD3BI80"/>
<dbReference type="SUPFAM" id="SSF101148">
    <property type="entry name" value="Plant invertase/pectin methylesterase inhibitor"/>
    <property type="match status" value="1"/>
</dbReference>
<dbReference type="Pfam" id="PF04043">
    <property type="entry name" value="PMEI"/>
    <property type="match status" value="1"/>
</dbReference>
<evidence type="ECO:0000313" key="3">
    <source>
        <dbReference type="EMBL" id="KAL3616751.1"/>
    </source>
</evidence>
<dbReference type="InterPro" id="IPR035513">
    <property type="entry name" value="Invertase/methylesterase_inhib"/>
</dbReference>
<comment type="caution">
    <text evidence="3">The sequence shown here is derived from an EMBL/GenBank/DDBJ whole genome shotgun (WGS) entry which is preliminary data.</text>
</comment>
<keyword evidence="1" id="KW-0732">Signal</keyword>
<evidence type="ECO:0000256" key="1">
    <source>
        <dbReference type="SAM" id="SignalP"/>
    </source>
</evidence>
<feature type="domain" description="Pectinesterase inhibitor" evidence="2">
    <location>
        <begin position="30"/>
        <end position="174"/>
    </location>
</feature>
<dbReference type="Gene3D" id="1.20.140.40">
    <property type="entry name" value="Invertase/pectin methylesterase inhibitor family protein"/>
    <property type="match status" value="1"/>
</dbReference>
<protein>
    <recommendedName>
        <fullName evidence="2">Pectinesterase inhibitor domain-containing protein</fullName>
    </recommendedName>
</protein>
<reference evidence="4" key="1">
    <citation type="journal article" date="2024" name="IScience">
        <title>Strigolactones Initiate the Formation of Haustorium-like Structures in Castilleja.</title>
        <authorList>
            <person name="Buerger M."/>
            <person name="Peterson D."/>
            <person name="Chory J."/>
        </authorList>
    </citation>
    <scope>NUCLEOTIDE SEQUENCE [LARGE SCALE GENOMIC DNA]</scope>
</reference>
<organism evidence="3 4">
    <name type="scientific">Castilleja foliolosa</name>
    <dbReference type="NCBI Taxonomy" id="1961234"/>
    <lineage>
        <taxon>Eukaryota</taxon>
        <taxon>Viridiplantae</taxon>
        <taxon>Streptophyta</taxon>
        <taxon>Embryophyta</taxon>
        <taxon>Tracheophyta</taxon>
        <taxon>Spermatophyta</taxon>
        <taxon>Magnoliopsida</taxon>
        <taxon>eudicotyledons</taxon>
        <taxon>Gunneridae</taxon>
        <taxon>Pentapetalae</taxon>
        <taxon>asterids</taxon>
        <taxon>lamiids</taxon>
        <taxon>Lamiales</taxon>
        <taxon>Orobanchaceae</taxon>
        <taxon>Pedicularideae</taxon>
        <taxon>Castillejinae</taxon>
        <taxon>Castilleja</taxon>
    </lineage>
</organism>
<keyword evidence="4" id="KW-1185">Reference proteome</keyword>
<evidence type="ECO:0000313" key="4">
    <source>
        <dbReference type="Proteomes" id="UP001632038"/>
    </source>
</evidence>
<sequence>MNKYINILATIALSLSLLCINNYCDADKLSICSKTRTPSVCNDTLGSPDNTCDDNDHVCMGLFVNQRAITATQSLKQVAETTSHSHVIDKNIRSLAKECVGHCKSAKDNLNDCKKYWKKIDKFSKSSLNQCVTGVGSNLKDCNQDFEDLKVVEPPLIANASNYAQDMISIMLAIGNSLNTTKKKWGNYINT</sequence>
<dbReference type="EMBL" id="JAVIJP010000087">
    <property type="protein sequence ID" value="KAL3616751.1"/>
    <property type="molecule type" value="Genomic_DNA"/>
</dbReference>
<dbReference type="InterPro" id="IPR006501">
    <property type="entry name" value="Pectinesterase_inhib_dom"/>
</dbReference>
<proteinExistence type="predicted"/>
<feature type="chain" id="PRO_5044864963" description="Pectinesterase inhibitor domain-containing protein" evidence="1">
    <location>
        <begin position="27"/>
        <end position="191"/>
    </location>
</feature>
<dbReference type="NCBIfam" id="TIGR01614">
    <property type="entry name" value="PME_inhib"/>
    <property type="match status" value="1"/>
</dbReference>